<protein>
    <submittedName>
        <fullName evidence="2">(apollo) hypothetical protein</fullName>
    </submittedName>
</protein>
<reference evidence="2" key="1">
    <citation type="submission" date="2021-04" db="EMBL/GenBank/DDBJ databases">
        <authorList>
            <person name="Tunstrom K."/>
        </authorList>
    </citation>
    <scope>NUCLEOTIDE SEQUENCE</scope>
</reference>
<comment type="caution">
    <text evidence="2">The sequence shown here is derived from an EMBL/GenBank/DDBJ whole genome shotgun (WGS) entry which is preliminary data.</text>
</comment>
<feature type="compositionally biased region" description="Pro residues" evidence="1">
    <location>
        <begin position="56"/>
        <end position="69"/>
    </location>
</feature>
<organism evidence="2 3">
    <name type="scientific">Parnassius apollo</name>
    <name type="common">Apollo butterfly</name>
    <name type="synonym">Papilio apollo</name>
    <dbReference type="NCBI Taxonomy" id="110799"/>
    <lineage>
        <taxon>Eukaryota</taxon>
        <taxon>Metazoa</taxon>
        <taxon>Ecdysozoa</taxon>
        <taxon>Arthropoda</taxon>
        <taxon>Hexapoda</taxon>
        <taxon>Insecta</taxon>
        <taxon>Pterygota</taxon>
        <taxon>Neoptera</taxon>
        <taxon>Endopterygota</taxon>
        <taxon>Lepidoptera</taxon>
        <taxon>Glossata</taxon>
        <taxon>Ditrysia</taxon>
        <taxon>Papilionoidea</taxon>
        <taxon>Papilionidae</taxon>
        <taxon>Parnassiinae</taxon>
        <taxon>Parnassini</taxon>
        <taxon>Parnassius</taxon>
        <taxon>Parnassius</taxon>
    </lineage>
</organism>
<dbReference type="EMBL" id="CAJQZP010000723">
    <property type="protein sequence ID" value="CAG4981303.1"/>
    <property type="molecule type" value="Genomic_DNA"/>
</dbReference>
<feature type="region of interest" description="Disordered" evidence="1">
    <location>
        <begin position="38"/>
        <end position="150"/>
    </location>
</feature>
<dbReference type="Proteomes" id="UP000691718">
    <property type="component" value="Unassembled WGS sequence"/>
</dbReference>
<name>A0A8S3WTK4_PARAO</name>
<sequence>MEIVDINQLPVVEPIERPLHLRRMRVWRSHSRPYPEIVVQPPTSLSPALSLSPVLPSRPCPEVMDPPPSSADVAIDESQLSSTLAPSPGLETESDESDDDEVVIPASVPRKIRLMMDTPTDDHPIDLERPTDNLAGKPTDVVTSAEDTSTNTAVYQPSKFLDFQWRSPSST</sequence>
<feature type="compositionally biased region" description="Low complexity" evidence="1">
    <location>
        <begin position="41"/>
        <end position="55"/>
    </location>
</feature>
<proteinExistence type="predicted"/>
<keyword evidence="3" id="KW-1185">Reference proteome</keyword>
<feature type="compositionally biased region" description="Acidic residues" evidence="1">
    <location>
        <begin position="92"/>
        <end position="102"/>
    </location>
</feature>
<gene>
    <name evidence="2" type="ORF">PAPOLLO_LOCUS10232</name>
</gene>
<evidence type="ECO:0000313" key="3">
    <source>
        <dbReference type="Proteomes" id="UP000691718"/>
    </source>
</evidence>
<feature type="compositionally biased region" description="Basic and acidic residues" evidence="1">
    <location>
        <begin position="120"/>
        <end position="131"/>
    </location>
</feature>
<feature type="compositionally biased region" description="Polar residues" evidence="1">
    <location>
        <begin position="141"/>
        <end position="150"/>
    </location>
</feature>
<evidence type="ECO:0000256" key="1">
    <source>
        <dbReference type="SAM" id="MobiDB-lite"/>
    </source>
</evidence>
<dbReference type="AlphaFoldDB" id="A0A8S3WTK4"/>
<evidence type="ECO:0000313" key="2">
    <source>
        <dbReference type="EMBL" id="CAG4981303.1"/>
    </source>
</evidence>
<accession>A0A8S3WTK4</accession>